<dbReference type="AlphaFoldDB" id="A0A839UQQ5"/>
<evidence type="ECO:0000313" key="2">
    <source>
        <dbReference type="Proteomes" id="UP000559987"/>
    </source>
</evidence>
<dbReference type="InterPro" id="IPR021490">
    <property type="entry name" value="DUF3144"/>
</dbReference>
<evidence type="ECO:0000313" key="1">
    <source>
        <dbReference type="EMBL" id="MBB3170113.1"/>
    </source>
</evidence>
<gene>
    <name evidence="1" type="ORF">FHS30_003330</name>
</gene>
<dbReference type="Gene3D" id="1.10.287.3020">
    <property type="match status" value="1"/>
</dbReference>
<organism evidence="1 2">
    <name type="scientific">Simiduia aestuariiviva</name>
    <dbReference type="NCBI Taxonomy" id="1510459"/>
    <lineage>
        <taxon>Bacteria</taxon>
        <taxon>Pseudomonadati</taxon>
        <taxon>Pseudomonadota</taxon>
        <taxon>Gammaproteobacteria</taxon>
        <taxon>Cellvibrionales</taxon>
        <taxon>Cellvibrionaceae</taxon>
        <taxon>Simiduia</taxon>
    </lineage>
</organism>
<reference evidence="1 2" key="1">
    <citation type="submission" date="2020-08" db="EMBL/GenBank/DDBJ databases">
        <title>Genomic Encyclopedia of Type Strains, Phase III (KMG-III): the genomes of soil and plant-associated and newly described type strains.</title>
        <authorList>
            <person name="Whitman W."/>
        </authorList>
    </citation>
    <scope>NUCLEOTIDE SEQUENCE [LARGE SCALE GENOMIC DNA]</scope>
    <source>
        <strain evidence="1 2">CECT 8571</strain>
    </source>
</reference>
<sequence>MADNEEAFWALVESFIEQANQAADSVSPTQVGGALLCAASRFNAYALAASSLDRASFKEDSEQSLHDYTAQFKQLLAEDLADYGEHYKVLIGNTDPADDA</sequence>
<name>A0A839UQQ5_9GAMM</name>
<protein>
    <recommendedName>
        <fullName evidence="3">DUF3144 domain-containing protein</fullName>
    </recommendedName>
</protein>
<dbReference type="Pfam" id="PF11342">
    <property type="entry name" value="DUF3144"/>
    <property type="match status" value="1"/>
</dbReference>
<dbReference type="EMBL" id="JACHXZ010000005">
    <property type="protein sequence ID" value="MBB3170113.1"/>
    <property type="molecule type" value="Genomic_DNA"/>
</dbReference>
<keyword evidence="2" id="KW-1185">Reference proteome</keyword>
<evidence type="ECO:0008006" key="3">
    <source>
        <dbReference type="Google" id="ProtNLM"/>
    </source>
</evidence>
<proteinExistence type="predicted"/>
<comment type="caution">
    <text evidence="1">The sequence shown here is derived from an EMBL/GenBank/DDBJ whole genome shotgun (WGS) entry which is preliminary data.</text>
</comment>
<dbReference type="Proteomes" id="UP000559987">
    <property type="component" value="Unassembled WGS sequence"/>
</dbReference>
<accession>A0A839UQQ5</accession>
<dbReference type="RefSeq" id="WP_183911608.1">
    <property type="nucleotide sequence ID" value="NZ_JACHXZ010000005.1"/>
</dbReference>